<gene>
    <name evidence="3" type="ORF">UFOPK2582_01593</name>
</gene>
<dbReference type="InterPro" id="IPR000683">
    <property type="entry name" value="Gfo/Idh/MocA-like_OxRdtase_N"/>
</dbReference>
<dbReference type="Pfam" id="PF02894">
    <property type="entry name" value="GFO_IDH_MocA_C"/>
    <property type="match status" value="2"/>
</dbReference>
<feature type="domain" description="Gfo/Idh/MocA-like oxidoreductase C-terminal" evidence="2">
    <location>
        <begin position="332"/>
        <end position="451"/>
    </location>
</feature>
<dbReference type="InterPro" id="IPR036291">
    <property type="entry name" value="NAD(P)-bd_dom_sf"/>
</dbReference>
<dbReference type="GO" id="GO:0000166">
    <property type="term" value="F:nucleotide binding"/>
    <property type="evidence" value="ECO:0007669"/>
    <property type="project" value="InterPro"/>
</dbReference>
<accession>A0A6J6QXJ7</accession>
<dbReference type="InterPro" id="IPR004104">
    <property type="entry name" value="Gfo/Idh/MocA-like_OxRdtase_C"/>
</dbReference>
<name>A0A6J6QXJ7_9ZZZZ</name>
<dbReference type="AlphaFoldDB" id="A0A6J6QXJ7"/>
<dbReference type="Gene3D" id="3.30.360.10">
    <property type="entry name" value="Dihydrodipicolinate Reductase, domain 2"/>
    <property type="match status" value="2"/>
</dbReference>
<feature type="domain" description="Gfo/Idh/MocA-like oxidoreductase N-terminal" evidence="1">
    <location>
        <begin position="6"/>
        <end position="126"/>
    </location>
</feature>
<proteinExistence type="predicted"/>
<dbReference type="PANTHER" id="PTHR43377:SF2">
    <property type="entry name" value="BINDING ROSSMANN FOLD OXIDOREDUCTASE, PUTATIVE (AFU_ORTHOLOGUE AFUA_4G00560)-RELATED"/>
    <property type="match status" value="1"/>
</dbReference>
<reference evidence="3" key="1">
    <citation type="submission" date="2020-05" db="EMBL/GenBank/DDBJ databases">
        <authorList>
            <person name="Chiriac C."/>
            <person name="Salcher M."/>
            <person name="Ghai R."/>
            <person name="Kavagutti S V."/>
        </authorList>
    </citation>
    <scope>NUCLEOTIDE SEQUENCE</scope>
</reference>
<dbReference type="SUPFAM" id="SSF55347">
    <property type="entry name" value="Glyceraldehyde-3-phosphate dehydrogenase-like, C-terminal domain"/>
    <property type="match status" value="1"/>
</dbReference>
<dbReference type="EMBL" id="CAEZXS010000252">
    <property type="protein sequence ID" value="CAB4714363.1"/>
    <property type="molecule type" value="Genomic_DNA"/>
</dbReference>
<dbReference type="InterPro" id="IPR051450">
    <property type="entry name" value="Gfo/Idh/MocA_Oxidoreductases"/>
</dbReference>
<evidence type="ECO:0000259" key="2">
    <source>
        <dbReference type="Pfam" id="PF02894"/>
    </source>
</evidence>
<dbReference type="Pfam" id="PF01408">
    <property type="entry name" value="GFO_IDH_MocA"/>
    <property type="match status" value="1"/>
</dbReference>
<dbReference type="PANTHER" id="PTHR43377">
    <property type="entry name" value="BILIVERDIN REDUCTASE A"/>
    <property type="match status" value="1"/>
</dbReference>
<evidence type="ECO:0000259" key="1">
    <source>
        <dbReference type="Pfam" id="PF01408"/>
    </source>
</evidence>
<sequence>MSLTGVVVGAGDRGYDAYATLLLEEPELGKIVAVADPDAGRRKRFAKRYSLSAADCLPGWEELFEGPRRADYAIIATGDTHHVEPTIAALQAGYHVLLEKPMALDEADCARIVDAAEAADRVVAVCHVYRYSNLFARLQEVIQSGALGDLVTIQLSENVAFWHYAHSYVRGHTRSSKVPWLLQKSCHDLDLLTWLAGSPAESVASFIRPTELREENAPEGAPEYCIEGCPHSQTCPYDAVATYKDLTPVLGDLAMAKRPVGLGPGASLIKAIRPKVMESNIPVVSKKFEWWRWPVAAVTDDHTPEGLDTALRTTRWGRCAYRVGDNDQPSSQTVSIQFQNGVLANFTLQSTSYRTMRVVRVDGTKGSAWGELHSLDGWLNVSDHKSGSTRKERIPTAYDGHGGGERPLFREFLTAVATGIPSTVSAKVSAESHRIAFAAMESAATQQVINLGTKPDVVPAQAAE</sequence>
<evidence type="ECO:0000313" key="3">
    <source>
        <dbReference type="EMBL" id="CAB4714363.1"/>
    </source>
</evidence>
<dbReference type="SUPFAM" id="SSF51735">
    <property type="entry name" value="NAD(P)-binding Rossmann-fold domains"/>
    <property type="match status" value="1"/>
</dbReference>
<dbReference type="Gene3D" id="3.40.50.720">
    <property type="entry name" value="NAD(P)-binding Rossmann-like Domain"/>
    <property type="match status" value="1"/>
</dbReference>
<protein>
    <submittedName>
        <fullName evidence="3">Unannotated protein</fullName>
    </submittedName>
</protein>
<feature type="domain" description="Gfo/Idh/MocA-like oxidoreductase C-terminal" evidence="2">
    <location>
        <begin position="140"/>
        <end position="223"/>
    </location>
</feature>
<organism evidence="3">
    <name type="scientific">freshwater metagenome</name>
    <dbReference type="NCBI Taxonomy" id="449393"/>
    <lineage>
        <taxon>unclassified sequences</taxon>
        <taxon>metagenomes</taxon>
        <taxon>ecological metagenomes</taxon>
    </lineage>
</organism>